<sequence length="336" mass="38441">MPKGQYARSKQGAKYTDKVINERAAAKGFTVTGITRDEAIPFVHMKCEKNHKRTVRANSIQSAVCQICNGNRYDLPKARTFVKSLGYQIKEEPEVDQDMYGNDYVKVNTRFLTTCPEGHDYRTNLLELSKKKQCTLCTGTASYAGYSRSEEIISRILNYNNIEHVRQQEIIIGEEKLYLDFYIPSLKTIIEFDGSHHKYGRSNNTQEEVDDIQRKDALRDHYAMLKGISMVRIPYTSDGKCLVYELANILPIGVINVDDPYYDTIVMDVMDEAAKRFGWLTYDETKKNAIAYLYNSIGDASSITGTHQPVIARHFRRIYGMNKTDYLKKLRGGEVG</sequence>
<dbReference type="KEGG" id="vg:28801671"/>
<dbReference type="Gene3D" id="3.40.960.10">
    <property type="entry name" value="VSR Endonuclease"/>
    <property type="match status" value="1"/>
</dbReference>
<reference evidence="1 2" key="1">
    <citation type="journal article" date="2016" name="Genome Announc.">
        <title>Complete Genome Sequence of Bacillus megaterium Bacteriophage Eldridge.</title>
        <authorList>
            <person name="Reveille A.M."/>
            <person name="Eldridge K.A."/>
            <person name="Temple L.M."/>
        </authorList>
    </citation>
    <scope>NUCLEOTIDE SEQUENCE [LARGE SCALE GENOMIC DNA]</scope>
</reference>
<evidence type="ECO:0008006" key="3">
    <source>
        <dbReference type="Google" id="ProtNLM"/>
    </source>
</evidence>
<dbReference type="GeneID" id="28801671"/>
<proteinExistence type="predicted"/>
<dbReference type="Proteomes" id="UP000204502">
    <property type="component" value="Segment"/>
</dbReference>
<dbReference type="RefSeq" id="YP_009274716.1">
    <property type="nucleotide sequence ID" value="NC_030920.1"/>
</dbReference>
<dbReference type="EMBL" id="KU253712">
    <property type="protein sequence ID" value="AMB18592.1"/>
    <property type="molecule type" value="Genomic_DNA"/>
</dbReference>
<evidence type="ECO:0000313" key="1">
    <source>
        <dbReference type="EMBL" id="AMB18592.1"/>
    </source>
</evidence>
<protein>
    <recommendedName>
        <fullName evidence="3">Homing endonuclease</fullName>
    </recommendedName>
</protein>
<gene>
    <name evidence="1" type="ORF">Eldridge_09</name>
</gene>
<accession>A0A0Y0DB98</accession>
<name>A0A0Y0DB98_9CAUD</name>
<evidence type="ECO:0000313" key="2">
    <source>
        <dbReference type="Proteomes" id="UP000204502"/>
    </source>
</evidence>
<organism evidence="1 2">
    <name type="scientific">Bacillus phage Eldridge</name>
    <dbReference type="NCBI Taxonomy" id="1776293"/>
    <lineage>
        <taxon>Viruses</taxon>
        <taxon>Duplodnaviria</taxon>
        <taxon>Heunggongvirae</taxon>
        <taxon>Uroviricota</taxon>
        <taxon>Caudoviricetes</taxon>
        <taxon>Herelleviridae</taxon>
        <taxon>Bastillevirinae</taxon>
        <taxon>Eldridgevirus</taxon>
        <taxon>Eldridgevirus eldridge</taxon>
    </lineage>
</organism>
<keyword evidence="2" id="KW-1185">Reference proteome</keyword>